<dbReference type="PROSITE" id="PS50835">
    <property type="entry name" value="IG_LIKE"/>
    <property type="match status" value="2"/>
</dbReference>
<feature type="domain" description="Ig-like" evidence="6">
    <location>
        <begin position="130"/>
        <end position="213"/>
    </location>
</feature>
<dbReference type="EMBL" id="JAPXFL010000011">
    <property type="protein sequence ID" value="KAK9499659.1"/>
    <property type="molecule type" value="Genomic_DNA"/>
</dbReference>
<dbReference type="PANTHER" id="PTHR12231:SF253">
    <property type="entry name" value="DPR-INTERACTING PROTEIN ETA, ISOFORM B-RELATED"/>
    <property type="match status" value="1"/>
</dbReference>
<reference evidence="7 8" key="1">
    <citation type="submission" date="2022-12" db="EMBL/GenBank/DDBJ databases">
        <title>Chromosome-level genome assembly of true bugs.</title>
        <authorList>
            <person name="Ma L."/>
            <person name="Li H."/>
        </authorList>
    </citation>
    <scope>NUCLEOTIDE SEQUENCE [LARGE SCALE GENOMIC DNA]</scope>
    <source>
        <strain evidence="7">Lab_2022b</strain>
    </source>
</reference>
<dbReference type="SUPFAM" id="SSF48726">
    <property type="entry name" value="Immunoglobulin"/>
    <property type="match status" value="2"/>
</dbReference>
<dbReference type="AlphaFoldDB" id="A0AAW1CTQ6"/>
<keyword evidence="3" id="KW-1015">Disulfide bond</keyword>
<accession>A0AAW1CTQ6</accession>
<dbReference type="Proteomes" id="UP001461498">
    <property type="component" value="Unassembled WGS sequence"/>
</dbReference>
<sequence>MKHFVRITSSTEGVINVKQGEPFELECVAVGSYSPSLDWYKDGVRVTDGEDNNYISRFDVTRGIIRYIVDCAQPKHSGSYSCEAVTGTVTASSPQQVRVHVSRKFHYLLYKMSPRLMKSGGVCRQDQQLPRITRYSPVVMQNIGTDVKLVCRTQGFPRPDVYWTDKSGNILDTSAGSRFKILDSGDLIIKSVRWPDMGNYMCAAENRFGKDITSTFLYPMMVSYPLLIYFHFIY</sequence>
<keyword evidence="4" id="KW-0393">Immunoglobulin domain</keyword>
<gene>
    <name evidence="7" type="ORF">O3M35_002666</name>
</gene>
<dbReference type="Gene3D" id="2.60.40.10">
    <property type="entry name" value="Immunoglobulins"/>
    <property type="match status" value="2"/>
</dbReference>
<dbReference type="InterPro" id="IPR013783">
    <property type="entry name" value="Ig-like_fold"/>
</dbReference>
<keyword evidence="5" id="KW-0812">Transmembrane</keyword>
<dbReference type="CDD" id="cd00096">
    <property type="entry name" value="Ig"/>
    <property type="match status" value="1"/>
</dbReference>
<dbReference type="SMART" id="SM00409">
    <property type="entry name" value="IG"/>
    <property type="match status" value="2"/>
</dbReference>
<evidence type="ECO:0000313" key="8">
    <source>
        <dbReference type="Proteomes" id="UP001461498"/>
    </source>
</evidence>
<evidence type="ECO:0000256" key="5">
    <source>
        <dbReference type="SAM" id="Phobius"/>
    </source>
</evidence>
<evidence type="ECO:0000256" key="1">
    <source>
        <dbReference type="ARBA" id="ARBA00022729"/>
    </source>
</evidence>
<keyword evidence="8" id="KW-1185">Reference proteome</keyword>
<feature type="transmembrane region" description="Helical" evidence="5">
    <location>
        <begin position="216"/>
        <end position="233"/>
    </location>
</feature>
<dbReference type="SMART" id="SM00408">
    <property type="entry name" value="IGc2"/>
    <property type="match status" value="2"/>
</dbReference>
<evidence type="ECO:0000256" key="4">
    <source>
        <dbReference type="ARBA" id="ARBA00023319"/>
    </source>
</evidence>
<keyword evidence="1" id="KW-0732">Signal</keyword>
<name>A0AAW1CTQ6_9HEMI</name>
<comment type="caution">
    <text evidence="7">The sequence shown here is derived from an EMBL/GenBank/DDBJ whole genome shotgun (WGS) entry which is preliminary data.</text>
</comment>
<dbReference type="InterPro" id="IPR051170">
    <property type="entry name" value="Neural/epithelial_adhesion"/>
</dbReference>
<protein>
    <recommendedName>
        <fullName evidence="6">Ig-like domain-containing protein</fullName>
    </recommendedName>
</protein>
<keyword evidence="5" id="KW-0472">Membrane</keyword>
<organism evidence="7 8">
    <name type="scientific">Rhynocoris fuscipes</name>
    <dbReference type="NCBI Taxonomy" id="488301"/>
    <lineage>
        <taxon>Eukaryota</taxon>
        <taxon>Metazoa</taxon>
        <taxon>Ecdysozoa</taxon>
        <taxon>Arthropoda</taxon>
        <taxon>Hexapoda</taxon>
        <taxon>Insecta</taxon>
        <taxon>Pterygota</taxon>
        <taxon>Neoptera</taxon>
        <taxon>Paraneoptera</taxon>
        <taxon>Hemiptera</taxon>
        <taxon>Heteroptera</taxon>
        <taxon>Panheteroptera</taxon>
        <taxon>Cimicomorpha</taxon>
        <taxon>Reduviidae</taxon>
        <taxon>Harpactorinae</taxon>
        <taxon>Harpactorini</taxon>
        <taxon>Rhynocoris</taxon>
    </lineage>
</organism>
<evidence type="ECO:0000256" key="3">
    <source>
        <dbReference type="ARBA" id="ARBA00023157"/>
    </source>
</evidence>
<dbReference type="InterPro" id="IPR007110">
    <property type="entry name" value="Ig-like_dom"/>
</dbReference>
<proteinExistence type="predicted"/>
<dbReference type="InterPro" id="IPR003598">
    <property type="entry name" value="Ig_sub2"/>
</dbReference>
<evidence type="ECO:0000313" key="7">
    <source>
        <dbReference type="EMBL" id="KAK9499659.1"/>
    </source>
</evidence>
<dbReference type="Pfam" id="PF13927">
    <property type="entry name" value="Ig_3"/>
    <property type="match status" value="2"/>
</dbReference>
<dbReference type="InterPro" id="IPR036179">
    <property type="entry name" value="Ig-like_dom_sf"/>
</dbReference>
<evidence type="ECO:0000259" key="6">
    <source>
        <dbReference type="PROSITE" id="PS50835"/>
    </source>
</evidence>
<dbReference type="InterPro" id="IPR003599">
    <property type="entry name" value="Ig_sub"/>
</dbReference>
<keyword evidence="5" id="KW-1133">Transmembrane helix</keyword>
<keyword evidence="2" id="KW-0677">Repeat</keyword>
<evidence type="ECO:0000256" key="2">
    <source>
        <dbReference type="ARBA" id="ARBA00022737"/>
    </source>
</evidence>
<dbReference type="PANTHER" id="PTHR12231">
    <property type="entry name" value="CTX-RELATED TYPE I TRANSMEMBRANE PROTEIN"/>
    <property type="match status" value="1"/>
</dbReference>
<feature type="domain" description="Ig-like" evidence="6">
    <location>
        <begin position="17"/>
        <end position="98"/>
    </location>
</feature>